<name>A0A0P8ZWN0_PSEFL</name>
<dbReference type="InterPro" id="IPR007396">
    <property type="entry name" value="TR_PAI2-type"/>
</dbReference>
<proteinExistence type="predicted"/>
<dbReference type="PANTHER" id="PTHR35802:SF1">
    <property type="entry name" value="PROTEASE SYNTHASE AND SPORULATION PROTEIN PAI 2"/>
    <property type="match status" value="1"/>
</dbReference>
<accession>A0A0P8ZWN0</accession>
<dbReference type="AlphaFoldDB" id="A0A0P8ZWN0"/>
<dbReference type="RefSeq" id="WP_057395716.1">
    <property type="nucleotide sequence ID" value="NZ_LJXB01000035.1"/>
</dbReference>
<dbReference type="PATRIC" id="fig|294.162.peg.119"/>
<comment type="caution">
    <text evidence="1">The sequence shown here is derived from an EMBL/GenBank/DDBJ whole genome shotgun (WGS) entry which is preliminary data.</text>
</comment>
<sequence>MYIPPQFEESRVGVLQEVIMRNPLGSLVTCSGDVIDANHLPFELVLRSGALGVLQAHVARNNPLWHEVAQGSEVLVIFRAQDAYISPQWYPSKQDFHQQVPTWNYRVVHAFGRVTFHDDAQYVRRVVAKLTKSHEATQPTPWKMTDSPKEYIDAMLKKIVGVEIEITRLVGKFKLGQDEEARDIRGAGDALVSRNEREIGLAMLECADNKDI</sequence>
<reference evidence="1 2" key="1">
    <citation type="submission" date="2015-09" db="EMBL/GenBank/DDBJ databases">
        <authorList>
            <person name="Jackson K.R."/>
            <person name="Lunt B.L."/>
            <person name="Fisher J.N.B."/>
            <person name="Gardner A.V."/>
            <person name="Bailey M.E."/>
            <person name="Deus L.M."/>
            <person name="Earl A.S."/>
            <person name="Gibby P.D."/>
            <person name="Hartmann K.A."/>
            <person name="Liu J.E."/>
            <person name="Manci A.M."/>
            <person name="Nielsen D.A."/>
            <person name="Solomon M.B."/>
            <person name="Breakwell D.P."/>
            <person name="Burnett S.H."/>
            <person name="Grose J.H."/>
        </authorList>
    </citation>
    <scope>NUCLEOTIDE SEQUENCE [LARGE SCALE GENOMIC DNA]</scope>
    <source>
        <strain evidence="1 2">S613</strain>
    </source>
</reference>
<protein>
    <submittedName>
        <fullName evidence="1">Putative FMN-binding domain protein</fullName>
    </submittedName>
</protein>
<dbReference type="PIRSF" id="PIRSF010372">
    <property type="entry name" value="PaiB"/>
    <property type="match status" value="1"/>
</dbReference>
<evidence type="ECO:0000313" key="2">
    <source>
        <dbReference type="Proteomes" id="UP000050349"/>
    </source>
</evidence>
<dbReference type="OrthoDB" id="9794948at2"/>
<dbReference type="Pfam" id="PF04299">
    <property type="entry name" value="FMN_bind_2"/>
    <property type="match status" value="1"/>
</dbReference>
<dbReference type="Proteomes" id="UP000050349">
    <property type="component" value="Unassembled WGS sequence"/>
</dbReference>
<dbReference type="Gene3D" id="2.30.110.10">
    <property type="entry name" value="Electron Transport, Fmn-binding Protein, Chain A"/>
    <property type="match status" value="1"/>
</dbReference>
<dbReference type="InterPro" id="IPR012349">
    <property type="entry name" value="Split_barrel_FMN-bd"/>
</dbReference>
<organism evidence="1 2">
    <name type="scientific">Pseudomonas fluorescens</name>
    <dbReference type="NCBI Taxonomy" id="294"/>
    <lineage>
        <taxon>Bacteria</taxon>
        <taxon>Pseudomonadati</taxon>
        <taxon>Pseudomonadota</taxon>
        <taxon>Gammaproteobacteria</taxon>
        <taxon>Pseudomonadales</taxon>
        <taxon>Pseudomonadaceae</taxon>
        <taxon>Pseudomonas</taxon>
    </lineage>
</organism>
<gene>
    <name evidence="1" type="ORF">AN403_6076</name>
</gene>
<dbReference type="SUPFAM" id="SSF50475">
    <property type="entry name" value="FMN-binding split barrel"/>
    <property type="match status" value="1"/>
</dbReference>
<evidence type="ECO:0000313" key="1">
    <source>
        <dbReference type="EMBL" id="KPU62099.1"/>
    </source>
</evidence>
<dbReference type="EMBL" id="LJXB01000035">
    <property type="protein sequence ID" value="KPU62099.1"/>
    <property type="molecule type" value="Genomic_DNA"/>
</dbReference>
<dbReference type="PANTHER" id="PTHR35802">
    <property type="entry name" value="PROTEASE SYNTHASE AND SPORULATION PROTEIN PAI 2"/>
    <property type="match status" value="1"/>
</dbReference>